<accession>A0A518ET33</accession>
<dbReference type="RefSeq" id="WP_145198143.1">
    <property type="nucleotide sequence ID" value="NZ_CP036434.1"/>
</dbReference>
<proteinExistence type="predicted"/>
<reference evidence="1 2" key="1">
    <citation type="submission" date="2019-02" db="EMBL/GenBank/DDBJ databases">
        <title>Deep-cultivation of Planctomycetes and their phenomic and genomic characterization uncovers novel biology.</title>
        <authorList>
            <person name="Wiegand S."/>
            <person name="Jogler M."/>
            <person name="Boedeker C."/>
            <person name="Pinto D."/>
            <person name="Vollmers J."/>
            <person name="Rivas-Marin E."/>
            <person name="Kohn T."/>
            <person name="Peeters S.H."/>
            <person name="Heuer A."/>
            <person name="Rast P."/>
            <person name="Oberbeckmann S."/>
            <person name="Bunk B."/>
            <person name="Jeske O."/>
            <person name="Meyerdierks A."/>
            <person name="Storesund J.E."/>
            <person name="Kallscheuer N."/>
            <person name="Luecker S."/>
            <person name="Lage O.M."/>
            <person name="Pohl T."/>
            <person name="Merkel B.J."/>
            <person name="Hornburger P."/>
            <person name="Mueller R.-W."/>
            <person name="Bruemmer F."/>
            <person name="Labrenz M."/>
            <person name="Spormann A.M."/>
            <person name="Op den Camp H."/>
            <person name="Overmann J."/>
            <person name="Amann R."/>
            <person name="Jetten M.S.M."/>
            <person name="Mascher T."/>
            <person name="Medema M.H."/>
            <person name="Devos D.P."/>
            <person name="Kaster A.-K."/>
            <person name="Ovreas L."/>
            <person name="Rohde M."/>
            <person name="Galperin M.Y."/>
            <person name="Jogler C."/>
        </authorList>
    </citation>
    <scope>NUCLEOTIDE SEQUENCE [LARGE SCALE GENOMIC DNA]</scope>
    <source>
        <strain evidence="1 2">Poly30</strain>
    </source>
</reference>
<sequence>MRIHVLILTLLAMGAAYPRLPAYRPLQGKGPVHVGAVLSFTELADHGDDFLARGHTWLRLGLMPPRLEGDPRLSRARMSCDDEGVELVGLTPLEHQVAWELDHFEPDRAALVSLQAEGEDARALVYLKEDAIVVARSNASQAFPLERPERIWDSWCDAEAVHVLLGDSRGLFDLKIHRRWWGTSEDDPGDRISLTTLEVGEGRSFLGARRVTGESGQLGLVARRTSPASPRSLQLEFSVLPLTAMLRGTGTASWIALPVLGNQYNDASFYRLAFDLAVDGASGGHFVALGFPSYDSFQGRAVVALPPEVQGTAHRIEELTHGNVGAIFSTPSRNHFGHALAFALFGPAPRRDQQGLVLLVSAPMWYDYPGLYRFSLKTMLPDWVISPLTLGDAFGHVGLDLCLATGPSGRPTIQLARNRNVRAKRFLRLKSAAITCDLEKGRSDWGRGSVLSGPDLKSFREQR</sequence>
<organism evidence="1 2">
    <name type="scientific">Saltatorellus ferox</name>
    <dbReference type="NCBI Taxonomy" id="2528018"/>
    <lineage>
        <taxon>Bacteria</taxon>
        <taxon>Pseudomonadati</taxon>
        <taxon>Planctomycetota</taxon>
        <taxon>Planctomycetia</taxon>
        <taxon>Planctomycetia incertae sedis</taxon>
        <taxon>Saltatorellus</taxon>
    </lineage>
</organism>
<keyword evidence="2" id="KW-1185">Reference proteome</keyword>
<dbReference type="Proteomes" id="UP000320390">
    <property type="component" value="Chromosome"/>
</dbReference>
<protein>
    <submittedName>
        <fullName evidence="1">Uncharacterized protein</fullName>
    </submittedName>
</protein>
<dbReference type="EMBL" id="CP036434">
    <property type="protein sequence ID" value="QDV07249.1"/>
    <property type="molecule type" value="Genomic_DNA"/>
</dbReference>
<dbReference type="AlphaFoldDB" id="A0A518ET33"/>
<name>A0A518ET33_9BACT</name>
<gene>
    <name evidence="1" type="ORF">Poly30_27680</name>
</gene>
<evidence type="ECO:0000313" key="2">
    <source>
        <dbReference type="Proteomes" id="UP000320390"/>
    </source>
</evidence>
<evidence type="ECO:0000313" key="1">
    <source>
        <dbReference type="EMBL" id="QDV07249.1"/>
    </source>
</evidence>